<accession>A0A6N1X6M9</accession>
<organism evidence="1 2">
    <name type="scientific">Comamonas antarctica</name>
    <dbReference type="NCBI Taxonomy" id="2743470"/>
    <lineage>
        <taxon>Bacteria</taxon>
        <taxon>Pseudomonadati</taxon>
        <taxon>Pseudomonadota</taxon>
        <taxon>Betaproteobacteria</taxon>
        <taxon>Burkholderiales</taxon>
        <taxon>Comamonadaceae</taxon>
        <taxon>Comamonas</taxon>
    </lineage>
</organism>
<dbReference type="KEGG" id="aant:HUK68_12980"/>
<dbReference type="AlphaFoldDB" id="A0A6N1X6M9"/>
<dbReference type="EMBL" id="CP054840">
    <property type="protein sequence ID" value="QKV53732.1"/>
    <property type="molecule type" value="Genomic_DNA"/>
</dbReference>
<reference evidence="1 2" key="1">
    <citation type="submission" date="2020-06" db="EMBL/GenBank/DDBJ databases">
        <title>Acidovorax antarctica sp. nov., isolated from Corinth ice sheet soil, Antarctic Fields Peninsula.</title>
        <authorList>
            <person name="Xu Q."/>
            <person name="Peng F."/>
        </authorList>
    </citation>
    <scope>NUCLEOTIDE SEQUENCE [LARGE SCALE GENOMIC DNA]</scope>
    <source>
        <strain evidence="1 2">16-35-5</strain>
    </source>
</reference>
<dbReference type="RefSeq" id="WP_175504538.1">
    <property type="nucleotide sequence ID" value="NZ_CAURQT010000016.1"/>
</dbReference>
<protein>
    <submittedName>
        <fullName evidence="1">Uncharacterized protein</fullName>
    </submittedName>
</protein>
<name>A0A6N1X6M9_9BURK</name>
<evidence type="ECO:0000313" key="1">
    <source>
        <dbReference type="EMBL" id="QKV53732.1"/>
    </source>
</evidence>
<keyword evidence="2" id="KW-1185">Reference proteome</keyword>
<dbReference type="Proteomes" id="UP000509579">
    <property type="component" value="Chromosome"/>
</dbReference>
<gene>
    <name evidence="1" type="ORF">HUK68_12980</name>
</gene>
<sequence length="76" mass="8272">MNTPLRLEKTVMSVTVESIYDGFVTCGTPVTCNQYIPYHAFHAIATFPVYALAPRGGATTVLCFLQQPMPVSHAVP</sequence>
<evidence type="ECO:0000313" key="2">
    <source>
        <dbReference type="Proteomes" id="UP000509579"/>
    </source>
</evidence>
<proteinExistence type="predicted"/>